<dbReference type="Proteomes" id="UP000789901">
    <property type="component" value="Unassembled WGS sequence"/>
</dbReference>
<organism evidence="1 2">
    <name type="scientific">Gigaspora margarita</name>
    <dbReference type="NCBI Taxonomy" id="4874"/>
    <lineage>
        <taxon>Eukaryota</taxon>
        <taxon>Fungi</taxon>
        <taxon>Fungi incertae sedis</taxon>
        <taxon>Mucoromycota</taxon>
        <taxon>Glomeromycotina</taxon>
        <taxon>Glomeromycetes</taxon>
        <taxon>Diversisporales</taxon>
        <taxon>Gigasporaceae</taxon>
        <taxon>Gigaspora</taxon>
    </lineage>
</organism>
<gene>
    <name evidence="1" type="ORF">GMARGA_LOCUS36701</name>
</gene>
<proteinExistence type="predicted"/>
<name>A0ABN7WYS7_GIGMA</name>
<evidence type="ECO:0000313" key="2">
    <source>
        <dbReference type="Proteomes" id="UP000789901"/>
    </source>
</evidence>
<sequence length="105" mass="12161">MDKSLKELFTQLNNIENKIKKISLSDLCKDRNIVSSLVRLGRNLYSIQKGLIEAAENAFNNNQEKEYAYKIFGEFQSSEFHKISLKSNYFLGCCHLSRFGCKKDN</sequence>
<comment type="caution">
    <text evidence="1">The sequence shown here is derived from an EMBL/GenBank/DDBJ whole genome shotgun (WGS) entry which is preliminary data.</text>
</comment>
<keyword evidence="2" id="KW-1185">Reference proteome</keyword>
<accession>A0ABN7WYS7</accession>
<evidence type="ECO:0000313" key="1">
    <source>
        <dbReference type="EMBL" id="CAG8843731.1"/>
    </source>
</evidence>
<feature type="non-terminal residue" evidence="1">
    <location>
        <position position="105"/>
    </location>
</feature>
<reference evidence="1 2" key="1">
    <citation type="submission" date="2021-06" db="EMBL/GenBank/DDBJ databases">
        <authorList>
            <person name="Kallberg Y."/>
            <person name="Tangrot J."/>
            <person name="Rosling A."/>
        </authorList>
    </citation>
    <scope>NUCLEOTIDE SEQUENCE [LARGE SCALE GENOMIC DNA]</scope>
    <source>
        <strain evidence="1 2">120-4 pot B 10/14</strain>
    </source>
</reference>
<dbReference type="EMBL" id="CAJVQB010073390">
    <property type="protein sequence ID" value="CAG8843731.1"/>
    <property type="molecule type" value="Genomic_DNA"/>
</dbReference>
<protein>
    <submittedName>
        <fullName evidence="1">41710_t:CDS:1</fullName>
    </submittedName>
</protein>